<dbReference type="EMBL" id="FORP01000023">
    <property type="protein sequence ID" value="SFK53729.1"/>
    <property type="molecule type" value="Genomic_DNA"/>
</dbReference>
<evidence type="ECO:0000313" key="9">
    <source>
        <dbReference type="Proteomes" id="UP000199025"/>
    </source>
</evidence>
<dbReference type="STRING" id="115433.SAMN05421835_123115"/>
<feature type="domain" description="Type II secretion system protein GspF" evidence="7">
    <location>
        <begin position="107"/>
        <end position="230"/>
    </location>
</feature>
<dbReference type="PANTHER" id="PTHR35007:SF3">
    <property type="entry name" value="POSSIBLE CONSERVED ALANINE RICH MEMBRANE PROTEIN"/>
    <property type="match status" value="1"/>
</dbReference>
<feature type="transmembrane region" description="Helical" evidence="6">
    <location>
        <begin position="57"/>
        <end position="81"/>
    </location>
</feature>
<keyword evidence="3 6" id="KW-0812">Transmembrane</keyword>
<sequence length="290" mass="31159">MTVTSLTAGACGAGFALGLILIAAGLRRREVSAAPAPSRQWARFRAMVSSRRAAVALVAGIGAAWLTGWLVGGVLVAVAVLSLPRLLGRDVEHAHQVARMEGIAGWAEMLRDTLTAAAGLEQAIVATASTAPEAIRPAVRELALRIERGDHLTSALRDLADDLHDPTADLVVAALVLASEQQTRQLADLLSELAAEAREQVTTRLRIEADRARTRAGVRVIVGTTLTFALGLVIFNRGYLQPFDDAVGQLVLLLVGGLFGFGFWWLRRIAEHEVPERFLTQFVHDREALT</sequence>
<keyword evidence="4 6" id="KW-1133">Transmembrane helix</keyword>
<accession>A0A1I4ADB1</accession>
<dbReference type="InterPro" id="IPR042094">
    <property type="entry name" value="T2SS_GspF_sf"/>
</dbReference>
<dbReference type="GO" id="GO:0005886">
    <property type="term" value="C:plasma membrane"/>
    <property type="evidence" value="ECO:0007669"/>
    <property type="project" value="UniProtKB-SubCell"/>
</dbReference>
<dbReference type="PANTHER" id="PTHR35007">
    <property type="entry name" value="INTEGRAL MEMBRANE PROTEIN-RELATED"/>
    <property type="match status" value="1"/>
</dbReference>
<dbReference type="Proteomes" id="UP000199025">
    <property type="component" value="Unassembled WGS sequence"/>
</dbReference>
<name>A0A1I4ADB1_9PSEU</name>
<evidence type="ECO:0000256" key="1">
    <source>
        <dbReference type="ARBA" id="ARBA00004651"/>
    </source>
</evidence>
<evidence type="ECO:0000313" key="8">
    <source>
        <dbReference type="EMBL" id="SFK53729.1"/>
    </source>
</evidence>
<evidence type="ECO:0000256" key="3">
    <source>
        <dbReference type="ARBA" id="ARBA00022692"/>
    </source>
</evidence>
<dbReference type="Pfam" id="PF00482">
    <property type="entry name" value="T2SSF"/>
    <property type="match status" value="1"/>
</dbReference>
<dbReference type="RefSeq" id="WP_091514115.1">
    <property type="nucleotide sequence ID" value="NZ_FORP01000023.1"/>
</dbReference>
<dbReference type="OrthoDB" id="5243396at2"/>
<feature type="transmembrane region" description="Helical" evidence="6">
    <location>
        <begin position="247"/>
        <end position="266"/>
    </location>
</feature>
<evidence type="ECO:0000259" key="7">
    <source>
        <dbReference type="Pfam" id="PF00482"/>
    </source>
</evidence>
<reference evidence="8 9" key="1">
    <citation type="submission" date="2016-10" db="EMBL/GenBank/DDBJ databases">
        <authorList>
            <person name="de Groot N.N."/>
        </authorList>
    </citation>
    <scope>NUCLEOTIDE SEQUENCE [LARGE SCALE GENOMIC DNA]</scope>
    <source>
        <strain evidence="8 9">DSM 44468</strain>
    </source>
</reference>
<gene>
    <name evidence="8" type="ORF">SAMN05421835_123115</name>
</gene>
<proteinExistence type="predicted"/>
<evidence type="ECO:0000256" key="2">
    <source>
        <dbReference type="ARBA" id="ARBA00022475"/>
    </source>
</evidence>
<keyword evidence="9" id="KW-1185">Reference proteome</keyword>
<keyword evidence="2" id="KW-1003">Cell membrane</keyword>
<evidence type="ECO:0000256" key="4">
    <source>
        <dbReference type="ARBA" id="ARBA00022989"/>
    </source>
</evidence>
<protein>
    <submittedName>
        <fullName evidence="8">Flp pilus assembly protein TadB</fullName>
    </submittedName>
</protein>
<evidence type="ECO:0000256" key="5">
    <source>
        <dbReference type="ARBA" id="ARBA00023136"/>
    </source>
</evidence>
<dbReference type="Gene3D" id="1.20.81.30">
    <property type="entry name" value="Type II secretion system (T2SS), domain F"/>
    <property type="match status" value="1"/>
</dbReference>
<feature type="transmembrane region" description="Helical" evidence="6">
    <location>
        <begin position="216"/>
        <end position="235"/>
    </location>
</feature>
<evidence type="ECO:0000256" key="6">
    <source>
        <dbReference type="SAM" id="Phobius"/>
    </source>
</evidence>
<organism evidence="8 9">
    <name type="scientific">Amycolatopsis sacchari</name>
    <dbReference type="NCBI Taxonomy" id="115433"/>
    <lineage>
        <taxon>Bacteria</taxon>
        <taxon>Bacillati</taxon>
        <taxon>Actinomycetota</taxon>
        <taxon>Actinomycetes</taxon>
        <taxon>Pseudonocardiales</taxon>
        <taxon>Pseudonocardiaceae</taxon>
        <taxon>Amycolatopsis</taxon>
    </lineage>
</organism>
<comment type="subcellular location">
    <subcellularLocation>
        <location evidence="1">Cell membrane</location>
        <topology evidence="1">Multi-pass membrane protein</topology>
    </subcellularLocation>
</comment>
<dbReference type="InterPro" id="IPR018076">
    <property type="entry name" value="T2SS_GspF_dom"/>
</dbReference>
<dbReference type="AlphaFoldDB" id="A0A1I4ADB1"/>
<keyword evidence="5 6" id="KW-0472">Membrane</keyword>